<reference evidence="1" key="1">
    <citation type="submission" date="2023-10" db="EMBL/GenBank/DDBJ databases">
        <title>Genome assembly of Pristionchus species.</title>
        <authorList>
            <person name="Yoshida K."/>
            <person name="Sommer R.J."/>
        </authorList>
    </citation>
    <scope>NUCLEOTIDE SEQUENCE</scope>
    <source>
        <strain evidence="1">RS0144</strain>
    </source>
</reference>
<feature type="non-terminal residue" evidence="1">
    <location>
        <position position="1"/>
    </location>
</feature>
<dbReference type="EMBL" id="BTSX01000005">
    <property type="protein sequence ID" value="GMS97982.1"/>
    <property type="molecule type" value="Genomic_DNA"/>
</dbReference>
<evidence type="ECO:0000313" key="1">
    <source>
        <dbReference type="EMBL" id="GMS97982.1"/>
    </source>
</evidence>
<keyword evidence="2" id="KW-1185">Reference proteome</keyword>
<organism evidence="1 2">
    <name type="scientific">Pristionchus entomophagus</name>
    <dbReference type="NCBI Taxonomy" id="358040"/>
    <lineage>
        <taxon>Eukaryota</taxon>
        <taxon>Metazoa</taxon>
        <taxon>Ecdysozoa</taxon>
        <taxon>Nematoda</taxon>
        <taxon>Chromadorea</taxon>
        <taxon>Rhabditida</taxon>
        <taxon>Rhabditina</taxon>
        <taxon>Diplogasteromorpha</taxon>
        <taxon>Diplogasteroidea</taxon>
        <taxon>Neodiplogasteridae</taxon>
        <taxon>Pristionchus</taxon>
    </lineage>
</organism>
<dbReference type="Proteomes" id="UP001432027">
    <property type="component" value="Unassembled WGS sequence"/>
</dbReference>
<accession>A0AAV5TUZ0</accession>
<protein>
    <submittedName>
        <fullName evidence="1">Uncharacterized protein</fullName>
    </submittedName>
</protein>
<evidence type="ECO:0000313" key="2">
    <source>
        <dbReference type="Proteomes" id="UP001432027"/>
    </source>
</evidence>
<dbReference type="AlphaFoldDB" id="A0AAV5TUZ0"/>
<gene>
    <name evidence="1" type="ORF">PENTCL1PPCAC_20157</name>
</gene>
<proteinExistence type="predicted"/>
<name>A0AAV5TUZ0_9BILA</name>
<sequence>HVHGLQYHFFQFDTMDKGASSNTKPRPSPLYREFLEEAFRELIRSSCDKRKIDATNRQDANTSKTLQRRVHLSDVNDAFVELTCESVNPGNRNFSEMLENSDELVHRFEEQISSSVSHRESALKERKAVRLARNKMATRISVATDKANQLCPTASEVDRMVFVACSLHLTEPENSPSHSAAQCQQIMDDFKLCRKHGN</sequence>
<comment type="caution">
    <text evidence="1">The sequence shown here is derived from an EMBL/GenBank/DDBJ whole genome shotgun (WGS) entry which is preliminary data.</text>
</comment>